<evidence type="ECO:0000256" key="7">
    <source>
        <dbReference type="ARBA" id="ARBA00023163"/>
    </source>
</evidence>
<gene>
    <name evidence="16" type="ORF">ZIOFF_038596</name>
</gene>
<dbReference type="InterPro" id="IPR001356">
    <property type="entry name" value="HD"/>
</dbReference>
<dbReference type="Proteomes" id="UP000734854">
    <property type="component" value="Unassembled WGS sequence"/>
</dbReference>
<evidence type="ECO:0000256" key="2">
    <source>
        <dbReference type="ARBA" id="ARBA00006789"/>
    </source>
</evidence>
<dbReference type="InterPro" id="IPR009057">
    <property type="entry name" value="Homeodomain-like_sf"/>
</dbReference>
<feature type="domain" description="Homeobox" evidence="14">
    <location>
        <begin position="198"/>
        <end position="258"/>
    </location>
</feature>
<keyword evidence="7" id="KW-0804">Transcription</keyword>
<dbReference type="PANTHER" id="PTHR45654">
    <property type="entry name" value="HOMEOBOX-LEUCINE ZIPPER PROTEIN MERISTEM L1"/>
    <property type="match status" value="1"/>
</dbReference>
<dbReference type="SUPFAM" id="SSF46689">
    <property type="entry name" value="Homeodomain-like"/>
    <property type="match status" value="1"/>
</dbReference>
<dbReference type="GO" id="GO:0005634">
    <property type="term" value="C:nucleus"/>
    <property type="evidence" value="ECO:0007669"/>
    <property type="project" value="UniProtKB-SubCell"/>
</dbReference>
<dbReference type="Pfam" id="PF25797">
    <property type="entry name" value="PDF2_C"/>
    <property type="match status" value="1"/>
</dbReference>
<dbReference type="InterPro" id="IPR042160">
    <property type="entry name" value="HD-Zip_IV"/>
</dbReference>
<keyword evidence="5 9" id="KW-0238">DNA-binding</keyword>
<comment type="caution">
    <text evidence="16">The sequence shown here is derived from an EMBL/GenBank/DDBJ whole genome shotgun (WGS) entry which is preliminary data.</text>
</comment>
<dbReference type="SMART" id="SM00234">
    <property type="entry name" value="START"/>
    <property type="match status" value="1"/>
</dbReference>
<evidence type="ECO:0000256" key="13">
    <source>
        <dbReference type="SAM" id="SignalP"/>
    </source>
</evidence>
<reference evidence="16 17" key="1">
    <citation type="submission" date="2020-08" db="EMBL/GenBank/DDBJ databases">
        <title>Plant Genome Project.</title>
        <authorList>
            <person name="Zhang R.-G."/>
        </authorList>
    </citation>
    <scope>NUCLEOTIDE SEQUENCE [LARGE SCALE GENOMIC DNA]</scope>
    <source>
        <tissue evidence="16">Rhizome</tissue>
    </source>
</reference>
<evidence type="ECO:0000313" key="16">
    <source>
        <dbReference type="EMBL" id="KAG6498846.1"/>
    </source>
</evidence>
<dbReference type="Pfam" id="PF00046">
    <property type="entry name" value="Homeodomain"/>
    <property type="match status" value="1"/>
</dbReference>
<evidence type="ECO:0000256" key="3">
    <source>
        <dbReference type="ARBA" id="ARBA00023015"/>
    </source>
</evidence>
<evidence type="ECO:0000256" key="6">
    <source>
        <dbReference type="ARBA" id="ARBA00023155"/>
    </source>
</evidence>
<dbReference type="SMART" id="SM00389">
    <property type="entry name" value="HOX"/>
    <property type="match status" value="1"/>
</dbReference>
<keyword evidence="4 11" id="KW-0175">Coiled coil</keyword>
<dbReference type="EMBL" id="JACMSC010000011">
    <property type="protein sequence ID" value="KAG6498846.1"/>
    <property type="molecule type" value="Genomic_DNA"/>
</dbReference>
<dbReference type="FunFam" id="1.10.10.60:FF:000229">
    <property type="entry name" value="Homeobox-leucine zipper protein HDG1"/>
    <property type="match status" value="1"/>
</dbReference>
<accession>A0A8J5G2X8</accession>
<keyword evidence="17" id="KW-1185">Reference proteome</keyword>
<dbReference type="GO" id="GO:0000981">
    <property type="term" value="F:DNA-binding transcription factor activity, RNA polymerase II-specific"/>
    <property type="evidence" value="ECO:0007669"/>
    <property type="project" value="InterPro"/>
</dbReference>
<dbReference type="CDD" id="cd08875">
    <property type="entry name" value="START_ArGLABRA2_like"/>
    <property type="match status" value="1"/>
</dbReference>
<dbReference type="InterPro" id="IPR017970">
    <property type="entry name" value="Homeobox_CS"/>
</dbReference>
<keyword evidence="8 9" id="KW-0539">Nucleus</keyword>
<dbReference type="PROSITE" id="PS00027">
    <property type="entry name" value="HOMEOBOX_1"/>
    <property type="match status" value="1"/>
</dbReference>
<evidence type="ECO:0000256" key="9">
    <source>
        <dbReference type="PROSITE-ProRule" id="PRU00108"/>
    </source>
</evidence>
<dbReference type="AlphaFoldDB" id="A0A8J5G2X8"/>
<dbReference type="GO" id="GO:0008289">
    <property type="term" value="F:lipid binding"/>
    <property type="evidence" value="ECO:0007669"/>
    <property type="project" value="InterPro"/>
</dbReference>
<comment type="subcellular location">
    <subcellularLocation>
        <location evidence="1 9 10">Nucleus</location>
    </subcellularLocation>
</comment>
<comment type="similarity">
    <text evidence="2">Belongs to the HD-ZIP homeobox family. Class IV subfamily.</text>
</comment>
<evidence type="ECO:0000256" key="4">
    <source>
        <dbReference type="ARBA" id="ARBA00023054"/>
    </source>
</evidence>
<feature type="DNA-binding region" description="Homeobox" evidence="9">
    <location>
        <begin position="200"/>
        <end position="259"/>
    </location>
</feature>
<feature type="signal peptide" evidence="13">
    <location>
        <begin position="1"/>
        <end position="23"/>
    </location>
</feature>
<feature type="region of interest" description="Disordered" evidence="12">
    <location>
        <begin position="149"/>
        <end position="208"/>
    </location>
</feature>
<evidence type="ECO:0000256" key="5">
    <source>
        <dbReference type="ARBA" id="ARBA00023125"/>
    </source>
</evidence>
<protein>
    <submittedName>
        <fullName evidence="16">Uncharacterized protein</fullName>
    </submittedName>
</protein>
<name>A0A8J5G2X8_ZINOF</name>
<dbReference type="InterPro" id="IPR057993">
    <property type="entry name" value="HD-Zip_IV_C"/>
</dbReference>
<evidence type="ECO:0000256" key="12">
    <source>
        <dbReference type="SAM" id="MobiDB-lite"/>
    </source>
</evidence>
<organism evidence="16 17">
    <name type="scientific">Zingiber officinale</name>
    <name type="common">Ginger</name>
    <name type="synonym">Amomum zingiber</name>
    <dbReference type="NCBI Taxonomy" id="94328"/>
    <lineage>
        <taxon>Eukaryota</taxon>
        <taxon>Viridiplantae</taxon>
        <taxon>Streptophyta</taxon>
        <taxon>Embryophyta</taxon>
        <taxon>Tracheophyta</taxon>
        <taxon>Spermatophyta</taxon>
        <taxon>Magnoliopsida</taxon>
        <taxon>Liliopsida</taxon>
        <taxon>Zingiberales</taxon>
        <taxon>Zingiberaceae</taxon>
        <taxon>Zingiber</taxon>
    </lineage>
</organism>
<evidence type="ECO:0000259" key="15">
    <source>
        <dbReference type="PROSITE" id="PS50848"/>
    </source>
</evidence>
<evidence type="ECO:0000256" key="11">
    <source>
        <dbReference type="SAM" id="Coils"/>
    </source>
</evidence>
<dbReference type="PROSITE" id="PS50071">
    <property type="entry name" value="HOMEOBOX_2"/>
    <property type="match status" value="1"/>
</dbReference>
<evidence type="ECO:0000256" key="10">
    <source>
        <dbReference type="RuleBase" id="RU000682"/>
    </source>
</evidence>
<keyword evidence="3" id="KW-0805">Transcription regulation</keyword>
<sequence>MVSPHRGTSGSFLTAALYWFVTAVTLGKEVTNLVWGIRCGNRILVVVDCCGSFLDPSSEVNFQQRESSEIIMRGQEEEAPPTKKFGNVSDNDRSEIYSQAGAAAAVTAGELTPPTQRRFASPGFVANGGLALGLQSNVDVQNNGMMAGVASGSVGSRENAEYSSNRNREDDDDSRSGSENLDAISGDDADPGINSSNRRRRKRYHRHTPQQIQELEAMFKDCPHPDDKQRQDLSRRLRLEPRQIKFWFQNRRTQMKTQIERHENSILRQENDKLRAENVHYRDMMINPRCPDCGMPATLGEISPEEQQLRIENARLKEELDRVCTLAGRFIGKSFSSLSVPAATPMSSIFELGASVAAGNYAAGGLSLVPPSVGALHPDYNAVVNPIIPPPPGMQGGERGLLVELALAAMEELVAIAQLEEPLWVRGFDGAAETLNYEQYCKYRRITGLSPVGYTPEATRESGMVLISAIALVDTMMDANKWIEMFPCIVTAATVDEVITPGVPGTRDGALQIMQAELQVLSPLVAVRELRFLRFCKQHGEGTWTIVDVSVDSIRNGCGLIPASCRRLPSGCLVQDMANGYCKVTWVEHTEYDEEQVSQMYKHHLRSGTAFGAGRWVAALRRRCEVVDLLTSSIARRDLDTGMMLAQLSMLKLAQRMTRAFAASVCSSAVGEWRKLEQDNHIAVTALAATSSVMTRKSFPEAGEPPGIVLCASTAVWMPVAQRRLFDFLRDESCRSQWDVLGDDGPLYRMTHLAMGHDAANAVVLLRSAAAQQLIIQETSIDASGDAMVVYAPVDVGSMHQVMNNGGDPAHVGLLPCGFAILPDAMGGAGGLNSGSLLTVGFQISHRTASVTPEAVEMINGLVSHTLQKIQIALNILTN</sequence>
<dbReference type="PANTHER" id="PTHR45654:SF5">
    <property type="entry name" value="HOMEOBOX-LEUCINE ZIPPER PROTEIN ANTHOCYANINLESS 2-RELATED"/>
    <property type="match status" value="1"/>
</dbReference>
<dbReference type="GO" id="GO:0003677">
    <property type="term" value="F:DNA binding"/>
    <property type="evidence" value="ECO:0007669"/>
    <property type="project" value="UniProtKB-UniRule"/>
</dbReference>
<evidence type="ECO:0000313" key="17">
    <source>
        <dbReference type="Proteomes" id="UP000734854"/>
    </source>
</evidence>
<dbReference type="Pfam" id="PF01852">
    <property type="entry name" value="START"/>
    <property type="match status" value="1"/>
</dbReference>
<keyword evidence="6 9" id="KW-0371">Homeobox</keyword>
<dbReference type="InterPro" id="IPR002913">
    <property type="entry name" value="START_lipid-bd_dom"/>
</dbReference>
<keyword evidence="13" id="KW-0732">Signal</keyword>
<evidence type="ECO:0000256" key="1">
    <source>
        <dbReference type="ARBA" id="ARBA00004123"/>
    </source>
</evidence>
<feature type="coiled-coil region" evidence="11">
    <location>
        <begin position="252"/>
        <end position="279"/>
    </location>
</feature>
<feature type="domain" description="START" evidence="15">
    <location>
        <begin position="395"/>
        <end position="629"/>
    </location>
</feature>
<dbReference type="SUPFAM" id="SSF55961">
    <property type="entry name" value="Bet v1-like"/>
    <property type="match status" value="2"/>
</dbReference>
<feature type="chain" id="PRO_5035240975" evidence="13">
    <location>
        <begin position="24"/>
        <end position="879"/>
    </location>
</feature>
<evidence type="ECO:0000259" key="14">
    <source>
        <dbReference type="PROSITE" id="PS50071"/>
    </source>
</evidence>
<dbReference type="Gene3D" id="1.10.10.60">
    <property type="entry name" value="Homeodomain-like"/>
    <property type="match status" value="1"/>
</dbReference>
<feature type="compositionally biased region" description="Basic residues" evidence="12">
    <location>
        <begin position="197"/>
        <end position="208"/>
    </location>
</feature>
<dbReference type="CDD" id="cd00086">
    <property type="entry name" value="homeodomain"/>
    <property type="match status" value="1"/>
</dbReference>
<proteinExistence type="inferred from homology"/>
<dbReference type="PROSITE" id="PS50848">
    <property type="entry name" value="START"/>
    <property type="match status" value="1"/>
</dbReference>
<evidence type="ECO:0000256" key="8">
    <source>
        <dbReference type="ARBA" id="ARBA00023242"/>
    </source>
</evidence>